<sequence>MGHMGMNGGGDIHDPWIDKHNGLCSNVIKDVPHPSSPRGSSRGFARRRSSGVQVDEWGQAHHCAVGVNNGCPSWRKNEGSSRQSEGGTYSRREISLVSSVAAHAAMQCLLGEG</sequence>
<reference evidence="2" key="3">
    <citation type="submission" date="2021-05" db="UniProtKB">
        <authorList>
            <consortium name="EnsemblPlants"/>
        </authorList>
    </citation>
    <scope>IDENTIFICATION</scope>
    <source>
        <strain evidence="2">cv. B73</strain>
    </source>
</reference>
<organism evidence="2 3">
    <name type="scientific">Zea mays</name>
    <name type="common">Maize</name>
    <dbReference type="NCBI Taxonomy" id="4577"/>
    <lineage>
        <taxon>Eukaryota</taxon>
        <taxon>Viridiplantae</taxon>
        <taxon>Streptophyta</taxon>
        <taxon>Embryophyta</taxon>
        <taxon>Tracheophyta</taxon>
        <taxon>Spermatophyta</taxon>
        <taxon>Magnoliopsida</taxon>
        <taxon>Liliopsida</taxon>
        <taxon>Poales</taxon>
        <taxon>Poaceae</taxon>
        <taxon>PACMAD clade</taxon>
        <taxon>Panicoideae</taxon>
        <taxon>Andropogonodae</taxon>
        <taxon>Andropogoneae</taxon>
        <taxon>Tripsacinae</taxon>
        <taxon>Zea</taxon>
    </lineage>
</organism>
<dbReference type="Proteomes" id="UP000007305">
    <property type="component" value="Chromosome 5"/>
</dbReference>
<dbReference type="Gramene" id="Zm00001eb233570_T001">
    <property type="protein sequence ID" value="Zm00001eb233570_P001"/>
    <property type="gene ID" value="Zm00001eb233570"/>
</dbReference>
<proteinExistence type="predicted"/>
<dbReference type="EnsemblPlants" id="Zm00001eb233570_T001">
    <property type="protein sequence ID" value="Zm00001eb233570_P001"/>
    <property type="gene ID" value="Zm00001eb233570"/>
</dbReference>
<name>A0A804PG58_MAIZE</name>
<keyword evidence="3" id="KW-1185">Reference proteome</keyword>
<protein>
    <submittedName>
        <fullName evidence="2">Uncharacterized protein</fullName>
    </submittedName>
</protein>
<evidence type="ECO:0000313" key="3">
    <source>
        <dbReference type="Proteomes" id="UP000007305"/>
    </source>
</evidence>
<reference evidence="2" key="2">
    <citation type="submission" date="2019-07" db="EMBL/GenBank/DDBJ databases">
        <authorList>
            <person name="Seetharam A."/>
            <person name="Woodhouse M."/>
            <person name="Cannon E."/>
        </authorList>
    </citation>
    <scope>NUCLEOTIDE SEQUENCE [LARGE SCALE GENOMIC DNA]</scope>
    <source>
        <strain evidence="2">cv. B73</strain>
    </source>
</reference>
<dbReference type="AlphaFoldDB" id="A0A804PG58"/>
<dbReference type="InParanoid" id="A0A804PG58"/>
<feature type="region of interest" description="Disordered" evidence="1">
    <location>
        <begin position="71"/>
        <end position="91"/>
    </location>
</feature>
<evidence type="ECO:0000256" key="1">
    <source>
        <dbReference type="SAM" id="MobiDB-lite"/>
    </source>
</evidence>
<accession>A0A804PG58</accession>
<reference evidence="3" key="1">
    <citation type="journal article" date="2009" name="Science">
        <title>The B73 maize genome: complexity, diversity, and dynamics.</title>
        <authorList>
            <person name="Schnable P.S."/>
            <person name="Ware D."/>
            <person name="Fulton R.S."/>
            <person name="Stein J.C."/>
            <person name="Wei F."/>
            <person name="Pasternak S."/>
            <person name="Liang C."/>
            <person name="Zhang J."/>
            <person name="Fulton L."/>
            <person name="Graves T.A."/>
            <person name="Minx P."/>
            <person name="Reily A.D."/>
            <person name="Courtney L."/>
            <person name="Kruchowski S.S."/>
            <person name="Tomlinson C."/>
            <person name="Strong C."/>
            <person name="Delehaunty K."/>
            <person name="Fronick C."/>
            <person name="Courtney B."/>
            <person name="Rock S.M."/>
            <person name="Belter E."/>
            <person name="Du F."/>
            <person name="Kim K."/>
            <person name="Abbott R.M."/>
            <person name="Cotton M."/>
            <person name="Levy A."/>
            <person name="Marchetto P."/>
            <person name="Ochoa K."/>
            <person name="Jackson S.M."/>
            <person name="Gillam B."/>
            <person name="Chen W."/>
            <person name="Yan L."/>
            <person name="Higginbotham J."/>
            <person name="Cardenas M."/>
            <person name="Waligorski J."/>
            <person name="Applebaum E."/>
            <person name="Phelps L."/>
            <person name="Falcone J."/>
            <person name="Kanchi K."/>
            <person name="Thane T."/>
            <person name="Scimone A."/>
            <person name="Thane N."/>
            <person name="Henke J."/>
            <person name="Wang T."/>
            <person name="Ruppert J."/>
            <person name="Shah N."/>
            <person name="Rotter K."/>
            <person name="Hodges J."/>
            <person name="Ingenthron E."/>
            <person name="Cordes M."/>
            <person name="Kohlberg S."/>
            <person name="Sgro J."/>
            <person name="Delgado B."/>
            <person name="Mead K."/>
            <person name="Chinwalla A."/>
            <person name="Leonard S."/>
            <person name="Crouse K."/>
            <person name="Collura K."/>
            <person name="Kudrna D."/>
            <person name="Currie J."/>
            <person name="He R."/>
            <person name="Angelova A."/>
            <person name="Rajasekar S."/>
            <person name="Mueller T."/>
            <person name="Lomeli R."/>
            <person name="Scara G."/>
            <person name="Ko A."/>
            <person name="Delaney K."/>
            <person name="Wissotski M."/>
            <person name="Lopez G."/>
            <person name="Campos D."/>
            <person name="Braidotti M."/>
            <person name="Ashley E."/>
            <person name="Golser W."/>
            <person name="Kim H."/>
            <person name="Lee S."/>
            <person name="Lin J."/>
            <person name="Dujmic Z."/>
            <person name="Kim W."/>
            <person name="Talag J."/>
            <person name="Zuccolo A."/>
            <person name="Fan C."/>
            <person name="Sebastian A."/>
            <person name="Kramer M."/>
            <person name="Spiegel L."/>
            <person name="Nascimento L."/>
            <person name="Zutavern T."/>
            <person name="Miller B."/>
            <person name="Ambroise C."/>
            <person name="Muller S."/>
            <person name="Spooner W."/>
            <person name="Narechania A."/>
            <person name="Ren L."/>
            <person name="Wei S."/>
            <person name="Kumari S."/>
            <person name="Faga B."/>
            <person name="Levy M.J."/>
            <person name="McMahan L."/>
            <person name="Van Buren P."/>
            <person name="Vaughn M.W."/>
            <person name="Ying K."/>
            <person name="Yeh C.-T."/>
            <person name="Emrich S.J."/>
            <person name="Jia Y."/>
            <person name="Kalyanaraman A."/>
            <person name="Hsia A.-P."/>
            <person name="Barbazuk W.B."/>
            <person name="Baucom R.S."/>
            <person name="Brutnell T.P."/>
            <person name="Carpita N.C."/>
            <person name="Chaparro C."/>
            <person name="Chia J.-M."/>
            <person name="Deragon J.-M."/>
            <person name="Estill J.C."/>
            <person name="Fu Y."/>
            <person name="Jeddeloh J.A."/>
            <person name="Han Y."/>
            <person name="Lee H."/>
            <person name="Li P."/>
            <person name="Lisch D.R."/>
            <person name="Liu S."/>
            <person name="Liu Z."/>
            <person name="Nagel D.H."/>
            <person name="McCann M.C."/>
            <person name="SanMiguel P."/>
            <person name="Myers A.M."/>
            <person name="Nettleton D."/>
            <person name="Nguyen J."/>
            <person name="Penning B.W."/>
            <person name="Ponnala L."/>
            <person name="Schneider K.L."/>
            <person name="Schwartz D.C."/>
            <person name="Sharma A."/>
            <person name="Soderlund C."/>
            <person name="Springer N.M."/>
            <person name="Sun Q."/>
            <person name="Wang H."/>
            <person name="Waterman M."/>
            <person name="Westerman R."/>
            <person name="Wolfgruber T.K."/>
            <person name="Yang L."/>
            <person name="Yu Y."/>
            <person name="Zhang L."/>
            <person name="Zhou S."/>
            <person name="Zhu Q."/>
            <person name="Bennetzen J.L."/>
            <person name="Dawe R.K."/>
            <person name="Jiang J."/>
            <person name="Jiang N."/>
            <person name="Presting G.G."/>
            <person name="Wessler S.R."/>
            <person name="Aluru S."/>
            <person name="Martienssen R.A."/>
            <person name="Clifton S.W."/>
            <person name="McCombie W.R."/>
            <person name="Wing R.A."/>
            <person name="Wilson R.K."/>
        </authorList>
    </citation>
    <scope>NUCLEOTIDE SEQUENCE [LARGE SCALE GENOMIC DNA]</scope>
    <source>
        <strain evidence="3">cv. B73</strain>
    </source>
</reference>
<evidence type="ECO:0000313" key="2">
    <source>
        <dbReference type="EnsemblPlants" id="Zm00001eb233570_P001"/>
    </source>
</evidence>
<feature type="region of interest" description="Disordered" evidence="1">
    <location>
        <begin position="29"/>
        <end position="52"/>
    </location>
</feature>